<sequence>MTFLFEVERRYPVGDVELVPAVAQRESVEEFMARKRDPSWRPAALPRSRRLPRLPEAKFEALMREHGADRVS</sequence>
<comment type="caution">
    <text evidence="1">The sequence shown here is derived from an EMBL/GenBank/DDBJ whole genome shotgun (WGS) entry which is preliminary data.</text>
</comment>
<dbReference type="AlphaFoldDB" id="A0A5J5IV96"/>
<reference evidence="2" key="1">
    <citation type="submission" date="2019-09" db="EMBL/GenBank/DDBJ databases">
        <title>Mumia zhuanghuii sp. nov. isolated from the intestinal contents of plateau pika (Ochotona curzoniae) in the Qinghai-Tibet plateau of China.</title>
        <authorList>
            <person name="Tian Z."/>
        </authorList>
    </citation>
    <scope>NUCLEOTIDE SEQUENCE [LARGE SCALE GENOMIC DNA]</scope>
    <source>
        <strain evidence="2">JCM 30598</strain>
    </source>
</reference>
<dbReference type="OrthoDB" id="9952888at2"/>
<organism evidence="1 2">
    <name type="scientific">Microbacterium rhizomatis</name>
    <dbReference type="NCBI Taxonomy" id="1631477"/>
    <lineage>
        <taxon>Bacteria</taxon>
        <taxon>Bacillati</taxon>
        <taxon>Actinomycetota</taxon>
        <taxon>Actinomycetes</taxon>
        <taxon>Micrococcales</taxon>
        <taxon>Microbacteriaceae</taxon>
        <taxon>Microbacterium</taxon>
    </lineage>
</organism>
<accession>A0A5J5IV96</accession>
<keyword evidence="2" id="KW-1185">Reference proteome</keyword>
<dbReference type="Proteomes" id="UP000325827">
    <property type="component" value="Unassembled WGS sequence"/>
</dbReference>
<dbReference type="EMBL" id="VYSA01000008">
    <property type="protein sequence ID" value="KAA9104547.1"/>
    <property type="molecule type" value="Genomic_DNA"/>
</dbReference>
<name>A0A5J5IV96_9MICO</name>
<gene>
    <name evidence="1" type="ORF">F6B43_19470</name>
</gene>
<dbReference type="RefSeq" id="WP_150450773.1">
    <property type="nucleotide sequence ID" value="NZ_VYSA01000008.1"/>
</dbReference>
<evidence type="ECO:0000313" key="1">
    <source>
        <dbReference type="EMBL" id="KAA9104547.1"/>
    </source>
</evidence>
<proteinExistence type="predicted"/>
<evidence type="ECO:0000313" key="2">
    <source>
        <dbReference type="Proteomes" id="UP000325827"/>
    </source>
</evidence>
<protein>
    <submittedName>
        <fullName evidence="1">Uncharacterized protein</fullName>
    </submittedName>
</protein>